<accession>A0ABY1ECD3</accession>
<feature type="transmembrane region" description="Helical" evidence="1">
    <location>
        <begin position="65"/>
        <end position="84"/>
    </location>
</feature>
<sequence length="221" mass="24289">MATSLQSANLPWALIQHSTRLCRSVRADYRRFQIVIVRRFRWEVDQLRPRCQAAGRSLPRRGIELKAVIAAGLLWLSASALILFAEELAFRIVGVVSFAAAIPSAIAAAAAFATVADGSACGHFVRVRSLLQLALRVPIELPDCGNCGHVQRVDASSLFNCGHRTVNLKTGVLFPKLNPHAEFFGWPHISRRRPRDYCRRAPKRAKVGLCLVGAGFRPGIG</sequence>
<protein>
    <submittedName>
        <fullName evidence="2">Uncharacterized protein</fullName>
    </submittedName>
</protein>
<keyword evidence="1" id="KW-0472">Membrane</keyword>
<comment type="caution">
    <text evidence="2">The sequence shown here is derived from an EMBL/GenBank/DDBJ whole genome shotgun (WGS) entry which is preliminary data.</text>
</comment>
<evidence type="ECO:0000256" key="1">
    <source>
        <dbReference type="SAM" id="Phobius"/>
    </source>
</evidence>
<feature type="transmembrane region" description="Helical" evidence="1">
    <location>
        <begin position="90"/>
        <end position="116"/>
    </location>
</feature>
<keyword evidence="1" id="KW-0812">Transmembrane</keyword>
<evidence type="ECO:0000313" key="2">
    <source>
        <dbReference type="EMBL" id="SFH43053.1"/>
    </source>
</evidence>
<keyword evidence="3" id="KW-1185">Reference proteome</keyword>
<name>A0ABY1ECD3_9MICO</name>
<dbReference type="EMBL" id="FOPW01000005">
    <property type="protein sequence ID" value="SFH43053.1"/>
    <property type="molecule type" value="Genomic_DNA"/>
</dbReference>
<dbReference type="Proteomes" id="UP000199681">
    <property type="component" value="Unassembled WGS sequence"/>
</dbReference>
<gene>
    <name evidence="2" type="ORF">SAMN05216274_10558</name>
</gene>
<proteinExistence type="predicted"/>
<keyword evidence="1" id="KW-1133">Transmembrane helix</keyword>
<organism evidence="2 3">
    <name type="scientific">Cryobacterium levicorallinum</name>
    <dbReference type="NCBI Taxonomy" id="995038"/>
    <lineage>
        <taxon>Bacteria</taxon>
        <taxon>Bacillati</taxon>
        <taxon>Actinomycetota</taxon>
        <taxon>Actinomycetes</taxon>
        <taxon>Micrococcales</taxon>
        <taxon>Microbacteriaceae</taxon>
        <taxon>Cryobacterium</taxon>
    </lineage>
</organism>
<evidence type="ECO:0000313" key="3">
    <source>
        <dbReference type="Proteomes" id="UP000199681"/>
    </source>
</evidence>
<reference evidence="2 3" key="1">
    <citation type="submission" date="2016-10" db="EMBL/GenBank/DDBJ databases">
        <authorList>
            <person name="Varghese N."/>
            <person name="Submissions S."/>
        </authorList>
    </citation>
    <scope>NUCLEOTIDE SEQUENCE [LARGE SCALE GENOMIC DNA]</scope>
    <source>
        <strain evidence="2 3">GMCC 1.11211</strain>
    </source>
</reference>